<keyword evidence="3" id="KW-1185">Reference proteome</keyword>
<organism evidence="2 3">
    <name type="scientific">Cyclocybe aegerita</name>
    <name type="common">Black poplar mushroom</name>
    <name type="synonym">Agrocybe aegerita</name>
    <dbReference type="NCBI Taxonomy" id="1973307"/>
    <lineage>
        <taxon>Eukaryota</taxon>
        <taxon>Fungi</taxon>
        <taxon>Dikarya</taxon>
        <taxon>Basidiomycota</taxon>
        <taxon>Agaricomycotina</taxon>
        <taxon>Agaricomycetes</taxon>
        <taxon>Agaricomycetidae</taxon>
        <taxon>Agaricales</taxon>
        <taxon>Agaricineae</taxon>
        <taxon>Bolbitiaceae</taxon>
        <taxon>Cyclocybe</taxon>
    </lineage>
</organism>
<gene>
    <name evidence="2" type="ORF">AAE3_LOCUS11785</name>
</gene>
<dbReference type="EMBL" id="CACVBS010000079">
    <property type="protein sequence ID" value="CAA7269728.1"/>
    <property type="molecule type" value="Genomic_DNA"/>
</dbReference>
<proteinExistence type="predicted"/>
<dbReference type="Proteomes" id="UP000467700">
    <property type="component" value="Unassembled WGS sequence"/>
</dbReference>
<name>A0A8S0WBC6_CYCAE</name>
<dbReference type="AlphaFoldDB" id="A0A8S0WBC6"/>
<comment type="caution">
    <text evidence="2">The sequence shown here is derived from an EMBL/GenBank/DDBJ whole genome shotgun (WGS) entry which is preliminary data.</text>
</comment>
<accession>A0A8S0WBC6</accession>
<evidence type="ECO:0000313" key="2">
    <source>
        <dbReference type="EMBL" id="CAA7269728.1"/>
    </source>
</evidence>
<reference evidence="2 3" key="1">
    <citation type="submission" date="2020-01" db="EMBL/GenBank/DDBJ databases">
        <authorList>
            <person name="Gupta K D."/>
        </authorList>
    </citation>
    <scope>NUCLEOTIDE SEQUENCE [LARGE SCALE GENOMIC DNA]</scope>
</reference>
<protein>
    <submittedName>
        <fullName evidence="2">Uncharacterized protein</fullName>
    </submittedName>
</protein>
<evidence type="ECO:0000256" key="1">
    <source>
        <dbReference type="SAM" id="MobiDB-lite"/>
    </source>
</evidence>
<evidence type="ECO:0000313" key="3">
    <source>
        <dbReference type="Proteomes" id="UP000467700"/>
    </source>
</evidence>
<sequence length="115" mass="12515">MIGRIMIRASSSPAKRITVSGLQLALFLNFDLIHVYAIRDHHLDTQERRPLAKALPRTPISAFVRTVIAIPLLALCRQHAPFACPYLSFSSPAPALRRTSSVSGSLPPTPSLAST</sequence>
<feature type="compositionally biased region" description="Polar residues" evidence="1">
    <location>
        <begin position="98"/>
        <end position="115"/>
    </location>
</feature>
<feature type="region of interest" description="Disordered" evidence="1">
    <location>
        <begin position="94"/>
        <end position="115"/>
    </location>
</feature>